<dbReference type="PANTHER" id="PTHR13227">
    <property type="entry name" value="EUKARYOTIC TRANSLATION INITIATION FACTOR 2A"/>
    <property type="match status" value="1"/>
</dbReference>
<evidence type="ECO:0000313" key="10">
    <source>
        <dbReference type="Proteomes" id="UP001230268"/>
    </source>
</evidence>
<name>A0AAD8PE73_BABGI</name>
<feature type="domain" description="Translation initiation factor beta propellor-like" evidence="8">
    <location>
        <begin position="255"/>
        <end position="444"/>
    </location>
</feature>
<keyword evidence="10" id="KW-1185">Reference proteome</keyword>
<keyword evidence="6" id="KW-0810">Translation regulation</keyword>
<proteinExistence type="inferred from homology"/>
<evidence type="ECO:0000256" key="1">
    <source>
        <dbReference type="ARBA" id="ARBA00009573"/>
    </source>
</evidence>
<protein>
    <recommendedName>
        <fullName evidence="2">Eukaryotic translation initiation factor 2A</fullName>
    </recommendedName>
</protein>
<evidence type="ECO:0000256" key="4">
    <source>
        <dbReference type="ARBA" id="ARBA00022574"/>
    </source>
</evidence>
<evidence type="ECO:0000256" key="5">
    <source>
        <dbReference type="ARBA" id="ARBA00022737"/>
    </source>
</evidence>
<comment type="similarity">
    <text evidence="1">Belongs to the WD repeat EIF2A family.</text>
</comment>
<dbReference type="InterPro" id="IPR013979">
    <property type="entry name" value="TIF_beta_prop-like"/>
</dbReference>
<organism evidence="9 10">
    <name type="scientific">Babesia gibsoni</name>
    <dbReference type="NCBI Taxonomy" id="33632"/>
    <lineage>
        <taxon>Eukaryota</taxon>
        <taxon>Sar</taxon>
        <taxon>Alveolata</taxon>
        <taxon>Apicomplexa</taxon>
        <taxon>Aconoidasida</taxon>
        <taxon>Piroplasmida</taxon>
        <taxon>Babesiidae</taxon>
        <taxon>Babesia</taxon>
    </lineage>
</organism>
<dbReference type="GO" id="GO:0000049">
    <property type="term" value="F:tRNA binding"/>
    <property type="evidence" value="ECO:0007669"/>
    <property type="project" value="TreeGrafter"/>
</dbReference>
<dbReference type="Gene3D" id="2.130.10.10">
    <property type="entry name" value="YVTN repeat-like/Quinoprotein amine dehydrogenase"/>
    <property type="match status" value="1"/>
</dbReference>
<dbReference type="InterPro" id="IPR015943">
    <property type="entry name" value="WD40/YVTN_repeat-like_dom_sf"/>
</dbReference>
<evidence type="ECO:0000256" key="7">
    <source>
        <dbReference type="ARBA" id="ARBA00022917"/>
    </source>
</evidence>
<keyword evidence="4" id="KW-0853">WD repeat</keyword>
<accession>A0AAD8PE73</accession>
<evidence type="ECO:0000256" key="6">
    <source>
        <dbReference type="ARBA" id="ARBA00022845"/>
    </source>
</evidence>
<dbReference type="Pfam" id="PF08662">
    <property type="entry name" value="eIF2A"/>
    <property type="match status" value="1"/>
</dbReference>
<keyword evidence="5" id="KW-0677">Repeat</keyword>
<dbReference type="GO" id="GO:0022627">
    <property type="term" value="C:cytosolic small ribosomal subunit"/>
    <property type="evidence" value="ECO:0007669"/>
    <property type="project" value="TreeGrafter"/>
</dbReference>
<dbReference type="AlphaFoldDB" id="A0AAD8PE73"/>
<dbReference type="GO" id="GO:0006417">
    <property type="term" value="P:regulation of translation"/>
    <property type="evidence" value="ECO:0007669"/>
    <property type="project" value="UniProtKB-KW"/>
</dbReference>
<dbReference type="Proteomes" id="UP001230268">
    <property type="component" value="Unassembled WGS sequence"/>
</dbReference>
<dbReference type="GO" id="GO:0003729">
    <property type="term" value="F:mRNA binding"/>
    <property type="evidence" value="ECO:0007669"/>
    <property type="project" value="TreeGrafter"/>
</dbReference>
<sequence>MEAVVDQLDGLTIRSSLKGDRDWYIVAHGKQSKVFRLSPHGPGESEDICTLVWEDDKIAQCYPSHSGHQLCIYRTGSTTVDIVDVLTRSVRISVPLASGSTLSSALFSPKDNYLMLHTTHSETNPNNLVIYKLSGDATTAVFSIPYTKSYIVKRYPLWTPCEKYCIMRVNNDVLVWTENNFSHEAVSKITLVEGAEGSPLFPTSSIVSVSPVNKEELCYIGIFLPNQKKFDNGVVKIYSAKNLDAPLVEHLFACTEEGEFFWNHNGTSLMLRTFTNNVKGLSSYYGGNGLHLINPGKGRVKTIMEPTEGLAHDISWSKSSNELLIVRGSMPAELAMYDGANGNKLLSFGRSNRNTIRRDPFDRFILVAGFGNSSGDIDIWDLRSRKKIAQTKSDCSVICEFSPDGRFFVTATTVPRMRVNNCFKVFSYGGKLVHQVDFEELYHVSLISLGMTFAQRDPSPGACTIQPTVTKSLYRPPGSRGTDAGMTYTRVALQNLEAVPVAKKPVPVLKGPPGADLTLLNAAARIGRKKKAKAKLPVK</sequence>
<gene>
    <name evidence="9" type="ORF">BgAZ_202920</name>
</gene>
<keyword evidence="3 9" id="KW-0396">Initiation factor</keyword>
<reference evidence="9" key="1">
    <citation type="submission" date="2023-08" db="EMBL/GenBank/DDBJ databases">
        <title>Draft sequence of the Babesia gibsoni genome.</title>
        <authorList>
            <person name="Yamagishi J.Y."/>
            <person name="Xuan X.X."/>
        </authorList>
    </citation>
    <scope>NUCLEOTIDE SEQUENCE</scope>
    <source>
        <strain evidence="9">Azabu</strain>
    </source>
</reference>
<dbReference type="InterPro" id="IPR011387">
    <property type="entry name" value="TIF2A"/>
</dbReference>
<dbReference type="PANTHER" id="PTHR13227:SF0">
    <property type="entry name" value="EUKARYOTIC TRANSLATION INITIATION FACTOR 2A"/>
    <property type="match status" value="1"/>
</dbReference>
<dbReference type="GO" id="GO:0003743">
    <property type="term" value="F:translation initiation factor activity"/>
    <property type="evidence" value="ECO:0007669"/>
    <property type="project" value="UniProtKB-KW"/>
</dbReference>
<evidence type="ECO:0000313" key="9">
    <source>
        <dbReference type="EMBL" id="KAK1443416.1"/>
    </source>
</evidence>
<evidence type="ECO:0000259" key="8">
    <source>
        <dbReference type="Pfam" id="PF08662"/>
    </source>
</evidence>
<comment type="caution">
    <text evidence="9">The sequence shown here is derived from an EMBL/GenBank/DDBJ whole genome shotgun (WGS) entry which is preliminary data.</text>
</comment>
<evidence type="ECO:0000256" key="3">
    <source>
        <dbReference type="ARBA" id="ARBA00022540"/>
    </source>
</evidence>
<dbReference type="SUPFAM" id="SSF82171">
    <property type="entry name" value="DPP6 N-terminal domain-like"/>
    <property type="match status" value="1"/>
</dbReference>
<dbReference type="GO" id="GO:0043022">
    <property type="term" value="F:ribosome binding"/>
    <property type="evidence" value="ECO:0007669"/>
    <property type="project" value="TreeGrafter"/>
</dbReference>
<dbReference type="EMBL" id="JAVEPI010000002">
    <property type="protein sequence ID" value="KAK1443416.1"/>
    <property type="molecule type" value="Genomic_DNA"/>
</dbReference>
<evidence type="ECO:0000256" key="2">
    <source>
        <dbReference type="ARBA" id="ARBA00013819"/>
    </source>
</evidence>
<keyword evidence="7" id="KW-0648">Protein biosynthesis</keyword>